<dbReference type="GO" id="GO:0046872">
    <property type="term" value="F:metal ion binding"/>
    <property type="evidence" value="ECO:0007669"/>
    <property type="project" value="UniProtKB-KW"/>
</dbReference>
<dbReference type="PANTHER" id="PTHR12166:SF6">
    <property type="entry name" value="CALCIUM-DEPENDENT SECRETION ACTIVATOR 1"/>
    <property type="match status" value="1"/>
</dbReference>
<keyword evidence="4" id="KW-1185">Reference proteome</keyword>
<sequence length="183" mass="19223">MEVQGLKSLAPNRIVYCTMEVEGGEKLQTDQAEASKPTPTGCLHLLGAPTPAAGAGPTHICCWRWSRHSHTLPVPVASPSLSAINDASGAASPNCPSGLLHLPLLARSDQGRQPPLLQLPAKALLTPAVSARADAFTLCWCPTPVPIAQHNQQVQVVAADPDPYDRGSSHCSQLLTALARSHP</sequence>
<dbReference type="eggNOG" id="KOG3543">
    <property type="taxonomic scope" value="Eukaryota"/>
</dbReference>
<dbReference type="PANTHER" id="PTHR12166">
    <property type="entry name" value="CALCIUM-DEPENDENT SECRETION ACTIVATOR"/>
    <property type="match status" value="1"/>
</dbReference>
<keyword evidence="1" id="KW-0479">Metal-binding</keyword>
<dbReference type="InterPro" id="IPR033227">
    <property type="entry name" value="CAPS"/>
</dbReference>
<evidence type="ECO:0000256" key="1">
    <source>
        <dbReference type="ARBA" id="ARBA00022723"/>
    </source>
</evidence>
<protein>
    <submittedName>
        <fullName evidence="3">Calcium-dependent secretion activator 1</fullName>
    </submittedName>
</protein>
<dbReference type="AlphaFoldDB" id="L5LT61"/>
<dbReference type="GO" id="GO:0016079">
    <property type="term" value="P:synaptic vesicle exocytosis"/>
    <property type="evidence" value="ECO:0007669"/>
    <property type="project" value="InterPro"/>
</dbReference>
<reference evidence="4" key="1">
    <citation type="journal article" date="2013" name="Science">
        <title>Comparative analysis of bat genomes provides insight into the evolution of flight and immunity.</title>
        <authorList>
            <person name="Zhang G."/>
            <person name="Cowled C."/>
            <person name="Shi Z."/>
            <person name="Huang Z."/>
            <person name="Bishop-Lilly K.A."/>
            <person name="Fang X."/>
            <person name="Wynne J.W."/>
            <person name="Xiong Z."/>
            <person name="Baker M.L."/>
            <person name="Zhao W."/>
            <person name="Tachedjian M."/>
            <person name="Zhu Y."/>
            <person name="Zhou P."/>
            <person name="Jiang X."/>
            <person name="Ng J."/>
            <person name="Yang L."/>
            <person name="Wu L."/>
            <person name="Xiao J."/>
            <person name="Feng Y."/>
            <person name="Chen Y."/>
            <person name="Sun X."/>
            <person name="Zhang Y."/>
            <person name="Marsh G.A."/>
            <person name="Crameri G."/>
            <person name="Broder C.C."/>
            <person name="Frey K.G."/>
            <person name="Wang L.F."/>
            <person name="Wang J."/>
        </authorList>
    </citation>
    <scope>NUCLEOTIDE SEQUENCE [LARGE SCALE GENOMIC DNA]</scope>
</reference>
<evidence type="ECO:0000259" key="2">
    <source>
        <dbReference type="Pfam" id="PF25341"/>
    </source>
</evidence>
<organism evidence="3 4">
    <name type="scientific">Myotis davidii</name>
    <name type="common">David's myotis</name>
    <dbReference type="NCBI Taxonomy" id="225400"/>
    <lineage>
        <taxon>Eukaryota</taxon>
        <taxon>Metazoa</taxon>
        <taxon>Chordata</taxon>
        <taxon>Craniata</taxon>
        <taxon>Vertebrata</taxon>
        <taxon>Euteleostomi</taxon>
        <taxon>Mammalia</taxon>
        <taxon>Eutheria</taxon>
        <taxon>Laurasiatheria</taxon>
        <taxon>Chiroptera</taxon>
        <taxon>Yangochiroptera</taxon>
        <taxon>Vespertilionidae</taxon>
        <taxon>Myotis</taxon>
    </lineage>
</organism>
<dbReference type="GO" id="GO:0098978">
    <property type="term" value="C:glutamatergic synapse"/>
    <property type="evidence" value="ECO:0007669"/>
    <property type="project" value="TreeGrafter"/>
</dbReference>
<feature type="domain" description="CAPS C2" evidence="2">
    <location>
        <begin position="15"/>
        <end position="38"/>
    </location>
</feature>
<dbReference type="Proteomes" id="UP000010556">
    <property type="component" value="Unassembled WGS sequence"/>
</dbReference>
<dbReference type="GO" id="GO:1990504">
    <property type="term" value="P:dense core granule exocytosis"/>
    <property type="evidence" value="ECO:0007669"/>
    <property type="project" value="InterPro"/>
</dbReference>
<gene>
    <name evidence="3" type="ORF">MDA_GLEAN10002692</name>
</gene>
<dbReference type="Pfam" id="PF25341">
    <property type="entry name" value="C2_CAPS"/>
    <property type="match status" value="1"/>
</dbReference>
<dbReference type="GO" id="GO:0098793">
    <property type="term" value="C:presynapse"/>
    <property type="evidence" value="ECO:0007669"/>
    <property type="project" value="GOC"/>
</dbReference>
<dbReference type="GO" id="GO:0045921">
    <property type="term" value="P:positive regulation of exocytosis"/>
    <property type="evidence" value="ECO:0007669"/>
    <property type="project" value="TreeGrafter"/>
</dbReference>
<proteinExistence type="predicted"/>
<name>L5LT61_MYODS</name>
<accession>L5LT61</accession>
<evidence type="ECO:0000313" key="3">
    <source>
        <dbReference type="EMBL" id="ELK28648.1"/>
    </source>
</evidence>
<dbReference type="EMBL" id="KB108896">
    <property type="protein sequence ID" value="ELK28648.1"/>
    <property type="molecule type" value="Genomic_DNA"/>
</dbReference>
<dbReference type="InterPro" id="IPR057457">
    <property type="entry name" value="CAPS_C2"/>
</dbReference>
<evidence type="ECO:0000313" key="4">
    <source>
        <dbReference type="Proteomes" id="UP000010556"/>
    </source>
</evidence>